<dbReference type="Gene3D" id="1.10.1660.10">
    <property type="match status" value="1"/>
</dbReference>
<dbReference type="InterPro" id="IPR047057">
    <property type="entry name" value="MerR_fam"/>
</dbReference>
<dbReference type="STRING" id="1798550.A2927_02800"/>
<evidence type="ECO:0000256" key="1">
    <source>
        <dbReference type="ARBA" id="ARBA00022491"/>
    </source>
</evidence>
<accession>A0A1G2BHS2</accession>
<sequence length="76" mass="8832">MKTRLLKIGQLSRIVGVLPSTINFYTNEGLLKAGGRSRGGYRLYEPSYAIERIKLIQKLQREKRLRIDEIKLKLKT</sequence>
<gene>
    <name evidence="6" type="ORF">A2927_02800</name>
</gene>
<dbReference type="GO" id="GO:0003700">
    <property type="term" value="F:DNA-binding transcription factor activity"/>
    <property type="evidence" value="ECO:0007669"/>
    <property type="project" value="InterPro"/>
</dbReference>
<evidence type="ECO:0000256" key="3">
    <source>
        <dbReference type="ARBA" id="ARBA00023125"/>
    </source>
</evidence>
<comment type="caution">
    <text evidence="6">The sequence shown here is derived from an EMBL/GenBank/DDBJ whole genome shotgun (WGS) entry which is preliminary data.</text>
</comment>
<name>A0A1G2BHS2_9BACT</name>
<dbReference type="PROSITE" id="PS50937">
    <property type="entry name" value="HTH_MERR_2"/>
    <property type="match status" value="1"/>
</dbReference>
<dbReference type="InterPro" id="IPR009061">
    <property type="entry name" value="DNA-bd_dom_put_sf"/>
</dbReference>
<keyword evidence="1" id="KW-0678">Repressor</keyword>
<dbReference type="Proteomes" id="UP000178849">
    <property type="component" value="Unassembled WGS sequence"/>
</dbReference>
<feature type="domain" description="HTH merR-type" evidence="5">
    <location>
        <begin position="5"/>
        <end position="76"/>
    </location>
</feature>
<organism evidence="6 7">
    <name type="scientific">Candidatus Komeilibacteria bacterium RIFCSPLOWO2_01_FULL_45_10</name>
    <dbReference type="NCBI Taxonomy" id="1798550"/>
    <lineage>
        <taxon>Bacteria</taxon>
        <taxon>Candidatus Komeiliibacteriota</taxon>
    </lineage>
</organism>
<dbReference type="Pfam" id="PF13411">
    <property type="entry name" value="MerR_1"/>
    <property type="match status" value="1"/>
</dbReference>
<evidence type="ECO:0000256" key="2">
    <source>
        <dbReference type="ARBA" id="ARBA00023015"/>
    </source>
</evidence>
<dbReference type="SUPFAM" id="SSF46955">
    <property type="entry name" value="Putative DNA-binding domain"/>
    <property type="match status" value="1"/>
</dbReference>
<dbReference type="PANTHER" id="PTHR30204">
    <property type="entry name" value="REDOX-CYCLING DRUG-SENSING TRANSCRIPTIONAL ACTIVATOR SOXR"/>
    <property type="match status" value="1"/>
</dbReference>
<keyword evidence="2" id="KW-0805">Transcription regulation</keyword>
<evidence type="ECO:0000313" key="6">
    <source>
        <dbReference type="EMBL" id="OGY88741.1"/>
    </source>
</evidence>
<dbReference type="GO" id="GO:0003677">
    <property type="term" value="F:DNA binding"/>
    <property type="evidence" value="ECO:0007669"/>
    <property type="project" value="UniProtKB-KW"/>
</dbReference>
<keyword evidence="3" id="KW-0238">DNA-binding</keyword>
<reference evidence="6 7" key="1">
    <citation type="journal article" date="2016" name="Nat. Commun.">
        <title>Thousands of microbial genomes shed light on interconnected biogeochemical processes in an aquifer system.</title>
        <authorList>
            <person name="Anantharaman K."/>
            <person name="Brown C.T."/>
            <person name="Hug L.A."/>
            <person name="Sharon I."/>
            <person name="Castelle C.J."/>
            <person name="Probst A.J."/>
            <person name="Thomas B.C."/>
            <person name="Singh A."/>
            <person name="Wilkins M.J."/>
            <person name="Karaoz U."/>
            <person name="Brodie E.L."/>
            <person name="Williams K.H."/>
            <person name="Hubbard S.S."/>
            <person name="Banfield J.F."/>
        </authorList>
    </citation>
    <scope>NUCLEOTIDE SEQUENCE [LARGE SCALE GENOMIC DNA]</scope>
</reference>
<dbReference type="PANTHER" id="PTHR30204:SF69">
    <property type="entry name" value="MERR-FAMILY TRANSCRIPTIONAL REGULATOR"/>
    <property type="match status" value="1"/>
</dbReference>
<dbReference type="EMBL" id="MHKL01000041">
    <property type="protein sequence ID" value="OGY88741.1"/>
    <property type="molecule type" value="Genomic_DNA"/>
</dbReference>
<protein>
    <recommendedName>
        <fullName evidence="5">HTH merR-type domain-containing protein</fullName>
    </recommendedName>
</protein>
<dbReference type="InterPro" id="IPR000551">
    <property type="entry name" value="MerR-type_HTH_dom"/>
</dbReference>
<keyword evidence="4" id="KW-0804">Transcription</keyword>
<evidence type="ECO:0000259" key="5">
    <source>
        <dbReference type="PROSITE" id="PS50937"/>
    </source>
</evidence>
<evidence type="ECO:0000256" key="4">
    <source>
        <dbReference type="ARBA" id="ARBA00023163"/>
    </source>
</evidence>
<dbReference type="SMART" id="SM00422">
    <property type="entry name" value="HTH_MERR"/>
    <property type="match status" value="1"/>
</dbReference>
<dbReference type="AlphaFoldDB" id="A0A1G2BHS2"/>
<evidence type="ECO:0000313" key="7">
    <source>
        <dbReference type="Proteomes" id="UP000178849"/>
    </source>
</evidence>
<proteinExistence type="predicted"/>